<comment type="caution">
    <text evidence="1">The sequence shown here is derived from an EMBL/GenBank/DDBJ whole genome shotgun (WGS) entry which is preliminary data.</text>
</comment>
<evidence type="ECO:0000313" key="1">
    <source>
        <dbReference type="EMBL" id="KAK2955762.1"/>
    </source>
</evidence>
<organism evidence="1 2">
    <name type="scientific">Blattamonas nauphoetae</name>
    <dbReference type="NCBI Taxonomy" id="2049346"/>
    <lineage>
        <taxon>Eukaryota</taxon>
        <taxon>Metamonada</taxon>
        <taxon>Preaxostyla</taxon>
        <taxon>Oxymonadida</taxon>
        <taxon>Blattamonas</taxon>
    </lineage>
</organism>
<keyword evidence="2" id="KW-1185">Reference proteome</keyword>
<sequence>MFPLTGDTHDDTIPLFMQTKPSIVKDIDLASPMFISLVDFVKEGNTLDDNVSVHACAFLDVITPDMFGKFEVKQILFELVPTHDGSCSGFTSSIVVLLTSSNERLVKVSMSLLSATLLFAHKTDIYAFLETGFFSLLPQTFYEQEIIPFSPQGLFLMDIIQGFMTFVTFSGAQQLNQKFQLSEDIVHLTFIDKCFRPIEPFLKAIFRDRRRIPDSEDSLDFSELFGSIVENSSFLEPMTEFVLSSSFTLAYTDSLHFFETQKVIHSLLQGLLSAFQQWFKNRQTVQKRGRQILTKLCEEGLSDETETLFKSVRFDPFGRPVLSLGTKVINQMGGNVQDWATNVCRLEETMFE</sequence>
<dbReference type="Proteomes" id="UP001281761">
    <property type="component" value="Unassembled WGS sequence"/>
</dbReference>
<protein>
    <submittedName>
        <fullName evidence="1">Uncharacterized protein</fullName>
    </submittedName>
</protein>
<proteinExistence type="predicted"/>
<dbReference type="EMBL" id="JARBJD010000063">
    <property type="protein sequence ID" value="KAK2955762.1"/>
    <property type="molecule type" value="Genomic_DNA"/>
</dbReference>
<gene>
    <name evidence="1" type="ORF">BLNAU_9298</name>
</gene>
<accession>A0ABQ9XWA7</accession>
<evidence type="ECO:0000313" key="2">
    <source>
        <dbReference type="Proteomes" id="UP001281761"/>
    </source>
</evidence>
<name>A0ABQ9XWA7_9EUKA</name>
<reference evidence="1 2" key="1">
    <citation type="journal article" date="2022" name="bioRxiv">
        <title>Genomics of Preaxostyla Flagellates Illuminates Evolutionary Transitions and the Path Towards Mitochondrial Loss.</title>
        <authorList>
            <person name="Novak L.V.F."/>
            <person name="Treitli S.C."/>
            <person name="Pyrih J."/>
            <person name="Halakuc P."/>
            <person name="Pipaliya S.V."/>
            <person name="Vacek V."/>
            <person name="Brzon O."/>
            <person name="Soukal P."/>
            <person name="Eme L."/>
            <person name="Dacks J.B."/>
            <person name="Karnkowska A."/>
            <person name="Elias M."/>
            <person name="Hampl V."/>
        </authorList>
    </citation>
    <scope>NUCLEOTIDE SEQUENCE [LARGE SCALE GENOMIC DNA]</scope>
    <source>
        <strain evidence="1">NAU3</strain>
        <tissue evidence="1">Gut</tissue>
    </source>
</reference>